<evidence type="ECO:0000313" key="3">
    <source>
        <dbReference type="Proteomes" id="UP001345691"/>
    </source>
</evidence>
<comment type="caution">
    <text evidence="2">The sequence shown here is derived from an EMBL/GenBank/DDBJ whole genome shotgun (WGS) entry which is preliminary data.</text>
</comment>
<feature type="compositionally biased region" description="Low complexity" evidence="1">
    <location>
        <begin position="13"/>
        <end position="48"/>
    </location>
</feature>
<organism evidence="2 3">
    <name type="scientific">Exophiala sideris</name>
    <dbReference type="NCBI Taxonomy" id="1016849"/>
    <lineage>
        <taxon>Eukaryota</taxon>
        <taxon>Fungi</taxon>
        <taxon>Dikarya</taxon>
        <taxon>Ascomycota</taxon>
        <taxon>Pezizomycotina</taxon>
        <taxon>Eurotiomycetes</taxon>
        <taxon>Chaetothyriomycetidae</taxon>
        <taxon>Chaetothyriales</taxon>
        <taxon>Herpotrichiellaceae</taxon>
        <taxon>Exophiala</taxon>
    </lineage>
</organism>
<protein>
    <recommendedName>
        <fullName evidence="4">GIY-YIG domain-containing protein</fullName>
    </recommendedName>
</protein>
<evidence type="ECO:0000256" key="1">
    <source>
        <dbReference type="SAM" id="MobiDB-lite"/>
    </source>
</evidence>
<feature type="compositionally biased region" description="Basic residues" evidence="1">
    <location>
        <begin position="1"/>
        <end position="11"/>
    </location>
</feature>
<keyword evidence="3" id="KW-1185">Reference proteome</keyword>
<accession>A0ABR0JKC0</accession>
<dbReference type="SUPFAM" id="SSF81995">
    <property type="entry name" value="beta-sandwich domain of Sec23/24"/>
    <property type="match status" value="1"/>
</dbReference>
<name>A0ABR0JKC0_9EURO</name>
<gene>
    <name evidence="2" type="ORF">LTR69_002964</name>
</gene>
<dbReference type="EMBL" id="JAVRRF010000004">
    <property type="protein sequence ID" value="KAK5066444.1"/>
    <property type="molecule type" value="Genomic_DNA"/>
</dbReference>
<proteinExistence type="predicted"/>
<evidence type="ECO:0008006" key="4">
    <source>
        <dbReference type="Google" id="ProtNLM"/>
    </source>
</evidence>
<reference evidence="2 3" key="1">
    <citation type="submission" date="2023-08" db="EMBL/GenBank/DDBJ databases">
        <title>Black Yeasts Isolated from many extreme environments.</title>
        <authorList>
            <person name="Coleine C."/>
            <person name="Stajich J.E."/>
            <person name="Selbmann L."/>
        </authorList>
    </citation>
    <scope>NUCLEOTIDE SEQUENCE [LARGE SCALE GENOMIC DNA]</scope>
    <source>
        <strain evidence="2 3">CCFEE 6328</strain>
    </source>
</reference>
<evidence type="ECO:0000313" key="2">
    <source>
        <dbReference type="EMBL" id="KAK5066444.1"/>
    </source>
</evidence>
<dbReference type="Proteomes" id="UP001345691">
    <property type="component" value="Unassembled WGS sequence"/>
</dbReference>
<feature type="region of interest" description="Disordered" evidence="1">
    <location>
        <begin position="1"/>
        <end position="62"/>
    </location>
</feature>
<sequence length="833" mass="92729">MAPRRGARGARKPQQPQQSQQSQQTHQPQQSQQPQQPQQPQQTQQPPQGSRYAASTQGRERALTGTEQGIAAQFQHFPNNQTYQAKRRYDFNGDPKFVLEVGMKGKVVNSITKGNPPQPFYQIEVSSPDSTPEKPVIAFVPKTHVTIWPEGFPFECVRDYHVTRPGVLHLDKGQRGQIIRLKWDVDREGKSLKGRPDVLPWFQVSCNGKQGFVQWWALNIGRVNAAGVVTIAAGFPQRLNAPLNSSDIAPGGVFDQTLSALIVAFANAPSSIIVPRNIARLIDTDEKRKNVYSKLYAGVQKAGIVNLLNSTFTCSELATKGQRIGTSPHKSGIYIILYADFSGKFKGDLAKVYTGKSVDMKSRMSQHQISSTKFVDWTYHYEPRRESSKRAEVAICFLDSDESDMMSLAEQIFTTLFNSFHHTMIDFQAELATNPEESALVKRFADKEQATLLWLYATSVFEKTKWSNYVGSKTFQASDGLNRTIPMSEVIGTHDKTIWVQSTVQNKMSVFRRAACVALAQGNASYLFRVSGVRTGSGLFQLSITVPSTAVSPGTLVYPAWEISENGPHPVPWARLPELAPISDWADARRVALRIDWQEGSDQKWRRLYIQAGNLMPARFFPNSGSAPMDLESMNHPPIGANPVPDLDKLLGARSTYVYAIGVFRWLKHLRVSNDYTWMPNFGVARIKQSSMNYLNSQIVIESKGEEGQPIPRATPVPWINMVQQLRDAQAGFVMTFRPQGIDGTVPGVPAGYRRSTCDSCYAVGGSVRLACRRPAFNPHSQTCGNCAQKAIPCSWTYFEAGSRLDRLCGVVPLQNQAVLEPGEPQAMEFFEG</sequence>